<dbReference type="CDD" id="cd01285">
    <property type="entry name" value="nucleoside_deaminase"/>
    <property type="match status" value="1"/>
</dbReference>
<dbReference type="PROSITE" id="PS00903">
    <property type="entry name" value="CYT_DCMP_DEAMINASES_1"/>
    <property type="match status" value="1"/>
</dbReference>
<dbReference type="PANTHER" id="PTHR11079">
    <property type="entry name" value="CYTOSINE DEAMINASE FAMILY MEMBER"/>
    <property type="match status" value="1"/>
</dbReference>
<dbReference type="AlphaFoldDB" id="A0A6C2UN60"/>
<dbReference type="InterPro" id="IPR002125">
    <property type="entry name" value="CMP_dCMP_dom"/>
</dbReference>
<proteinExistence type="inferred from homology"/>
<dbReference type="Gene3D" id="3.40.140.10">
    <property type="entry name" value="Cytidine Deaminase, domain 2"/>
    <property type="match status" value="1"/>
</dbReference>
<organism evidence="6 7">
    <name type="scientific">Pontiella sulfatireligans</name>
    <dbReference type="NCBI Taxonomy" id="2750658"/>
    <lineage>
        <taxon>Bacteria</taxon>
        <taxon>Pseudomonadati</taxon>
        <taxon>Kiritimatiellota</taxon>
        <taxon>Kiritimatiellia</taxon>
        <taxon>Kiritimatiellales</taxon>
        <taxon>Pontiellaceae</taxon>
        <taxon>Pontiella</taxon>
    </lineage>
</organism>
<dbReference type="RefSeq" id="WP_136063145.1">
    <property type="nucleotide sequence ID" value="NZ_CAAHFH010000002.1"/>
</dbReference>
<dbReference type="InterPro" id="IPR016192">
    <property type="entry name" value="APOBEC/CMP_deaminase_Zn-bd"/>
</dbReference>
<reference evidence="6 7" key="1">
    <citation type="submission" date="2019-04" db="EMBL/GenBank/DDBJ databases">
        <authorList>
            <person name="Van Vliet M D."/>
        </authorList>
    </citation>
    <scope>NUCLEOTIDE SEQUENCE [LARGE SCALE GENOMIC DNA]</scope>
    <source>
        <strain evidence="6 7">F21</strain>
    </source>
</reference>
<dbReference type="PROSITE" id="PS51747">
    <property type="entry name" value="CYT_DCMP_DEAMINASES_2"/>
    <property type="match status" value="1"/>
</dbReference>
<evidence type="ECO:0000256" key="2">
    <source>
        <dbReference type="ARBA" id="ARBA00022723"/>
    </source>
</evidence>
<dbReference type="GO" id="GO:0047974">
    <property type="term" value="F:guanosine deaminase activity"/>
    <property type="evidence" value="ECO:0007669"/>
    <property type="project" value="TreeGrafter"/>
</dbReference>
<dbReference type="Proteomes" id="UP000346198">
    <property type="component" value="Unassembled WGS sequence"/>
</dbReference>
<evidence type="ECO:0000256" key="1">
    <source>
        <dbReference type="ARBA" id="ARBA00006576"/>
    </source>
</evidence>
<keyword evidence="3" id="KW-0378">Hydrolase</keyword>
<comment type="similarity">
    <text evidence="1">Belongs to the cytidine and deoxycytidylate deaminase family.</text>
</comment>
<keyword evidence="7" id="KW-1185">Reference proteome</keyword>
<evidence type="ECO:0000313" key="7">
    <source>
        <dbReference type="Proteomes" id="UP000346198"/>
    </source>
</evidence>
<protein>
    <submittedName>
        <fullName evidence="6">Guanine deaminase</fullName>
    </submittedName>
</protein>
<feature type="domain" description="CMP/dCMP-type deaminase" evidence="5">
    <location>
        <begin position="2"/>
        <end position="116"/>
    </location>
</feature>
<gene>
    <name evidence="6" type="primary">guaD</name>
    <name evidence="6" type="ORF">SCARR_03779</name>
</gene>
<dbReference type="GO" id="GO:0008270">
    <property type="term" value="F:zinc ion binding"/>
    <property type="evidence" value="ECO:0007669"/>
    <property type="project" value="InterPro"/>
</dbReference>
<name>A0A6C2UN60_9BACT</name>
<dbReference type="InterPro" id="IPR016193">
    <property type="entry name" value="Cytidine_deaminase-like"/>
</dbReference>
<dbReference type="Pfam" id="PF00383">
    <property type="entry name" value="dCMP_cyt_deam_1"/>
    <property type="match status" value="1"/>
</dbReference>
<accession>A0A6C2UN60</accession>
<keyword evidence="2" id="KW-0479">Metal-binding</keyword>
<dbReference type="PANTHER" id="PTHR11079:SF161">
    <property type="entry name" value="CMP_DCMP-TYPE DEAMINASE DOMAIN-CONTAINING PROTEIN"/>
    <property type="match status" value="1"/>
</dbReference>
<evidence type="ECO:0000259" key="5">
    <source>
        <dbReference type="PROSITE" id="PS51747"/>
    </source>
</evidence>
<keyword evidence="4" id="KW-0862">Zinc</keyword>
<evidence type="ECO:0000313" key="6">
    <source>
        <dbReference type="EMBL" id="VGO21705.1"/>
    </source>
</evidence>
<dbReference type="GO" id="GO:0006152">
    <property type="term" value="P:purine nucleoside catabolic process"/>
    <property type="evidence" value="ECO:0007669"/>
    <property type="project" value="TreeGrafter"/>
</dbReference>
<evidence type="ECO:0000256" key="4">
    <source>
        <dbReference type="ARBA" id="ARBA00022833"/>
    </source>
</evidence>
<evidence type="ECO:0000256" key="3">
    <source>
        <dbReference type="ARBA" id="ARBA00022801"/>
    </source>
</evidence>
<dbReference type="FunFam" id="3.40.140.10:FF:000011">
    <property type="entry name" value="tRNA-specific adenosine deaminase"/>
    <property type="match status" value="1"/>
</dbReference>
<dbReference type="EMBL" id="CAAHFH010000002">
    <property type="protein sequence ID" value="VGO21705.1"/>
    <property type="molecule type" value="Genomic_DNA"/>
</dbReference>
<dbReference type="SUPFAM" id="SSF53927">
    <property type="entry name" value="Cytidine deaminase-like"/>
    <property type="match status" value="1"/>
</dbReference>
<sequence length="157" mass="17127">MSYSETFLREAIRLSLEKMEAGDGGPFGAVVVKDGKIVGRGWNRVTSANDPTAHAEVEAIRNACANLETFSLAGCEIYASCEPCPMCLAAIYWARLDALYFAGSRNDAANAGFDDALLYEEVAKAPHSRSLKTEQHLNAEAQAVFVQWKSKSDKTPY</sequence>